<dbReference type="InterPro" id="IPR009830">
    <property type="entry name" value="LppX/LprAFG"/>
</dbReference>
<comment type="subcellular location">
    <subcellularLocation>
        <location evidence="1">Cell envelope</location>
    </subcellularLocation>
</comment>
<dbReference type="EMBL" id="JAAXKY010000081">
    <property type="protein sequence ID" value="NMH79868.1"/>
    <property type="molecule type" value="Genomic_DNA"/>
</dbReference>
<proteinExistence type="inferred from homology"/>
<keyword evidence="3" id="KW-1003">Cell membrane</keyword>
<keyword evidence="5" id="KW-1185">Reference proteome</keyword>
<comment type="caution">
    <text evidence="4">The sequence shown here is derived from an EMBL/GenBank/DDBJ whole genome shotgun (WGS) entry which is preliminary data.</text>
</comment>
<dbReference type="Proteomes" id="UP001296706">
    <property type="component" value="Unassembled WGS sequence"/>
</dbReference>
<name>A0ABX1RKV7_9PSEU</name>
<evidence type="ECO:0000313" key="5">
    <source>
        <dbReference type="Proteomes" id="UP001296706"/>
    </source>
</evidence>
<reference evidence="4 5" key="1">
    <citation type="submission" date="2020-04" db="EMBL/GenBank/DDBJ databases">
        <authorList>
            <person name="Klaysubun C."/>
            <person name="Duangmal K."/>
            <person name="Lipun K."/>
        </authorList>
    </citation>
    <scope>NUCLEOTIDE SEQUENCE [LARGE SCALE GENOMIC DNA]</scope>
    <source>
        <strain evidence="4 5">JCM 11839</strain>
    </source>
</reference>
<protein>
    <submittedName>
        <fullName evidence="4">LppX_LprAFG lipoprotein</fullName>
    </submittedName>
</protein>
<keyword evidence="4" id="KW-0449">Lipoprotein</keyword>
<dbReference type="InterPro" id="IPR029046">
    <property type="entry name" value="LolA/LolB/LppX"/>
</dbReference>
<dbReference type="RefSeq" id="WP_169397932.1">
    <property type="nucleotide sequence ID" value="NZ_BAAAJH010000017.1"/>
</dbReference>
<dbReference type="Pfam" id="PF07161">
    <property type="entry name" value="LppX_LprAFG"/>
    <property type="match status" value="1"/>
</dbReference>
<accession>A0ABX1RKV7</accession>
<evidence type="ECO:0000256" key="2">
    <source>
        <dbReference type="ARBA" id="ARBA00009194"/>
    </source>
</evidence>
<dbReference type="SUPFAM" id="SSF89392">
    <property type="entry name" value="Prokaryotic lipoproteins and lipoprotein localization factors"/>
    <property type="match status" value="1"/>
</dbReference>
<sequence>MSGSKRSGALVGAGVVAIALLAGCSGSGETPAGAPAAQNPAAVAEDPAAAALLAAASEATVAAGTARYELQMHVETGGQQTTVSGTGTYDFDRKIGDLEMTTAGPGTAPGTVDVIIDGATFYTQLPGQGGWTRTQTEGSAVSGQQYDPAQQLATLQKVSDDVRMVGTEQLRGAEVRHVAFAIDPAALASASGMPGDSAAALQSGGPIPGDLWVDQDGRVRKLQMQMTMNQGGTVSTMNVISEYFDFGVPVTVQRPDPATVQGPAGGR</sequence>
<organism evidence="4 5">
    <name type="scientific">Pseudonocardia xinjiangensis</name>
    <dbReference type="NCBI Taxonomy" id="75289"/>
    <lineage>
        <taxon>Bacteria</taxon>
        <taxon>Bacillati</taxon>
        <taxon>Actinomycetota</taxon>
        <taxon>Actinomycetes</taxon>
        <taxon>Pseudonocardiales</taxon>
        <taxon>Pseudonocardiaceae</taxon>
        <taxon>Pseudonocardia</taxon>
    </lineage>
</organism>
<keyword evidence="3" id="KW-0472">Membrane</keyword>
<evidence type="ECO:0000256" key="1">
    <source>
        <dbReference type="ARBA" id="ARBA00004196"/>
    </source>
</evidence>
<gene>
    <name evidence="4" type="ORF">HF577_22595</name>
</gene>
<comment type="similarity">
    <text evidence="2">Belongs to the LppX/LprAFG lipoprotein family.</text>
</comment>
<dbReference type="Gene3D" id="2.50.20.20">
    <property type="match status" value="1"/>
</dbReference>
<evidence type="ECO:0000256" key="3">
    <source>
        <dbReference type="ARBA" id="ARBA00022475"/>
    </source>
</evidence>
<evidence type="ECO:0000313" key="4">
    <source>
        <dbReference type="EMBL" id="NMH79868.1"/>
    </source>
</evidence>
<dbReference type="PROSITE" id="PS51257">
    <property type="entry name" value="PROKAR_LIPOPROTEIN"/>
    <property type="match status" value="1"/>
</dbReference>